<evidence type="ECO:0000313" key="14">
    <source>
        <dbReference type="Proteomes" id="UP000321393"/>
    </source>
</evidence>
<keyword evidence="2" id="KW-0479">Metal-binding</keyword>
<evidence type="ECO:0000256" key="5">
    <source>
        <dbReference type="ARBA" id="ARBA00022842"/>
    </source>
</evidence>
<dbReference type="OrthoDB" id="6776856at2759"/>
<evidence type="ECO:0000256" key="4">
    <source>
        <dbReference type="ARBA" id="ARBA00022801"/>
    </source>
</evidence>
<keyword evidence="3" id="KW-0255">Endonuclease</keyword>
<dbReference type="EMBL" id="SSTE01011134">
    <property type="protein sequence ID" value="KAA0051752.1"/>
    <property type="molecule type" value="Genomic_DNA"/>
</dbReference>
<evidence type="ECO:0000256" key="6">
    <source>
        <dbReference type="ARBA" id="ARBA00022908"/>
    </source>
</evidence>
<protein>
    <submittedName>
        <fullName evidence="12">Retrovirus-related Pol polyprotein from transposon TNT 1-94</fullName>
    </submittedName>
</protein>
<dbReference type="GO" id="GO:0003887">
    <property type="term" value="F:DNA-directed DNA polymerase activity"/>
    <property type="evidence" value="ECO:0007669"/>
    <property type="project" value="UniProtKB-KW"/>
</dbReference>
<dbReference type="EMBL" id="SSTD01010708">
    <property type="protein sequence ID" value="TYK11546.1"/>
    <property type="molecule type" value="Genomic_DNA"/>
</dbReference>
<evidence type="ECO:0000313" key="12">
    <source>
        <dbReference type="EMBL" id="KAA0051752.1"/>
    </source>
</evidence>
<dbReference type="Pfam" id="PF25597">
    <property type="entry name" value="SH3_retrovirus"/>
    <property type="match status" value="1"/>
</dbReference>
<keyword evidence="8" id="KW-0239">DNA-directed DNA polymerase</keyword>
<keyword evidence="6" id="KW-0229">DNA integration</keyword>
<dbReference type="GO" id="GO:0006310">
    <property type="term" value="P:DNA recombination"/>
    <property type="evidence" value="ECO:0007669"/>
    <property type="project" value="UniProtKB-KW"/>
</dbReference>
<sequence length="175" mass="20535">MDQTILDMARCICSEANLAYNFWVEAVAIATYTINGILYTTIYLKTPEELWSGRKPNIFKLRVFECVAYAHSKQGKLDLRALKCMFLGYPVGSKGYKLWDSKSKMHIVRKDVIFRHEKFFMNQRKETTQIQRDLEEPTSRSKVEFSEKEKDEAREEQLERIIEISPRAATEQKIP</sequence>
<dbReference type="PANTHER" id="PTHR42648:SF11">
    <property type="entry name" value="TRANSPOSON TY4-P GAG-POL POLYPROTEIN"/>
    <property type="match status" value="1"/>
</dbReference>
<evidence type="ECO:0000256" key="3">
    <source>
        <dbReference type="ARBA" id="ARBA00022759"/>
    </source>
</evidence>
<keyword evidence="7" id="KW-0695">RNA-directed DNA polymerase</keyword>
<accession>A0A5A7U7L8</accession>
<feature type="region of interest" description="Disordered" evidence="10">
    <location>
        <begin position="130"/>
        <end position="156"/>
    </location>
</feature>
<dbReference type="PANTHER" id="PTHR42648">
    <property type="entry name" value="TRANSPOSASE, PUTATIVE-RELATED"/>
    <property type="match status" value="1"/>
</dbReference>
<dbReference type="GO" id="GO:0003964">
    <property type="term" value="F:RNA-directed DNA polymerase activity"/>
    <property type="evidence" value="ECO:0007669"/>
    <property type="project" value="UniProtKB-KW"/>
</dbReference>
<dbReference type="GO" id="GO:0015074">
    <property type="term" value="P:DNA integration"/>
    <property type="evidence" value="ECO:0007669"/>
    <property type="project" value="UniProtKB-KW"/>
</dbReference>
<feature type="domain" description="Retroviral polymerase SH3-like" evidence="11">
    <location>
        <begin position="66"/>
        <end position="124"/>
    </location>
</feature>
<dbReference type="Proteomes" id="UP000321393">
    <property type="component" value="Unassembled WGS sequence"/>
</dbReference>
<evidence type="ECO:0000256" key="1">
    <source>
        <dbReference type="ARBA" id="ARBA00022722"/>
    </source>
</evidence>
<keyword evidence="8" id="KW-0548">Nucleotidyltransferase</keyword>
<gene>
    <name evidence="13" type="ORF">E5676_scaffold952G00040</name>
    <name evidence="12" type="ORF">E6C27_scaffold60G001450</name>
</gene>
<dbReference type="GO" id="GO:0004519">
    <property type="term" value="F:endonuclease activity"/>
    <property type="evidence" value="ECO:0007669"/>
    <property type="project" value="UniProtKB-KW"/>
</dbReference>
<dbReference type="GO" id="GO:0016787">
    <property type="term" value="F:hydrolase activity"/>
    <property type="evidence" value="ECO:0007669"/>
    <property type="project" value="UniProtKB-KW"/>
</dbReference>
<dbReference type="AlphaFoldDB" id="A0A5A7U7L8"/>
<dbReference type="Proteomes" id="UP000321947">
    <property type="component" value="Unassembled WGS sequence"/>
</dbReference>
<keyword evidence="8" id="KW-0808">Transferase</keyword>
<keyword evidence="4" id="KW-0378">Hydrolase</keyword>
<evidence type="ECO:0000313" key="13">
    <source>
        <dbReference type="EMBL" id="TYK11546.1"/>
    </source>
</evidence>
<evidence type="ECO:0000256" key="8">
    <source>
        <dbReference type="ARBA" id="ARBA00022932"/>
    </source>
</evidence>
<evidence type="ECO:0000256" key="2">
    <source>
        <dbReference type="ARBA" id="ARBA00022723"/>
    </source>
</evidence>
<keyword evidence="1" id="KW-0540">Nuclease</keyword>
<reference evidence="14 15" key="1">
    <citation type="submission" date="2019-08" db="EMBL/GenBank/DDBJ databases">
        <title>Draft genome sequences of two oriental melons (Cucumis melo L. var makuwa).</title>
        <authorList>
            <person name="Kwon S.-Y."/>
        </authorList>
    </citation>
    <scope>NUCLEOTIDE SEQUENCE [LARGE SCALE GENOMIC DNA]</scope>
    <source>
        <strain evidence="15">cv. Chang Bougi</strain>
        <strain evidence="14">cv. SW 3</strain>
        <tissue evidence="12">Leaf</tissue>
    </source>
</reference>
<comment type="caution">
    <text evidence="12">The sequence shown here is derived from an EMBL/GenBank/DDBJ whole genome shotgun (WGS) entry which is preliminary data.</text>
</comment>
<keyword evidence="5" id="KW-0460">Magnesium</keyword>
<dbReference type="STRING" id="1194695.A0A5A7U7L8"/>
<dbReference type="GO" id="GO:0046872">
    <property type="term" value="F:metal ion binding"/>
    <property type="evidence" value="ECO:0007669"/>
    <property type="project" value="UniProtKB-KW"/>
</dbReference>
<evidence type="ECO:0000256" key="10">
    <source>
        <dbReference type="SAM" id="MobiDB-lite"/>
    </source>
</evidence>
<evidence type="ECO:0000259" key="11">
    <source>
        <dbReference type="Pfam" id="PF25597"/>
    </source>
</evidence>
<name>A0A5A7U7L8_CUCMM</name>
<dbReference type="InterPro" id="IPR057670">
    <property type="entry name" value="SH3_retrovirus"/>
</dbReference>
<dbReference type="SUPFAM" id="SSF53098">
    <property type="entry name" value="Ribonuclease H-like"/>
    <property type="match status" value="1"/>
</dbReference>
<evidence type="ECO:0000256" key="9">
    <source>
        <dbReference type="ARBA" id="ARBA00023172"/>
    </source>
</evidence>
<organism evidence="12 14">
    <name type="scientific">Cucumis melo var. makuwa</name>
    <name type="common">Oriental melon</name>
    <dbReference type="NCBI Taxonomy" id="1194695"/>
    <lineage>
        <taxon>Eukaryota</taxon>
        <taxon>Viridiplantae</taxon>
        <taxon>Streptophyta</taxon>
        <taxon>Embryophyta</taxon>
        <taxon>Tracheophyta</taxon>
        <taxon>Spermatophyta</taxon>
        <taxon>Magnoliopsida</taxon>
        <taxon>eudicotyledons</taxon>
        <taxon>Gunneridae</taxon>
        <taxon>Pentapetalae</taxon>
        <taxon>rosids</taxon>
        <taxon>fabids</taxon>
        <taxon>Cucurbitales</taxon>
        <taxon>Cucurbitaceae</taxon>
        <taxon>Benincaseae</taxon>
        <taxon>Cucumis</taxon>
    </lineage>
</organism>
<proteinExistence type="predicted"/>
<dbReference type="InterPro" id="IPR039537">
    <property type="entry name" value="Retrotran_Ty1/copia-like"/>
</dbReference>
<evidence type="ECO:0000256" key="7">
    <source>
        <dbReference type="ARBA" id="ARBA00022918"/>
    </source>
</evidence>
<evidence type="ECO:0000313" key="15">
    <source>
        <dbReference type="Proteomes" id="UP000321947"/>
    </source>
</evidence>
<dbReference type="InterPro" id="IPR012337">
    <property type="entry name" value="RNaseH-like_sf"/>
</dbReference>
<keyword evidence="9" id="KW-0233">DNA recombination</keyword>